<dbReference type="InterPro" id="IPR029061">
    <property type="entry name" value="THDP-binding"/>
</dbReference>
<accession>A0A9D2M4J2</accession>
<dbReference type="InterPro" id="IPR009014">
    <property type="entry name" value="Transketo_C/PFOR_II"/>
</dbReference>
<evidence type="ECO:0000313" key="12">
    <source>
        <dbReference type="EMBL" id="HJB41321.1"/>
    </source>
</evidence>
<dbReference type="GO" id="GO:0005829">
    <property type="term" value="C:cytosol"/>
    <property type="evidence" value="ECO:0007669"/>
    <property type="project" value="TreeGrafter"/>
</dbReference>
<dbReference type="InterPro" id="IPR020826">
    <property type="entry name" value="Transketolase_BS"/>
</dbReference>
<dbReference type="PROSITE" id="PS00801">
    <property type="entry name" value="TRANSKETOLASE_1"/>
    <property type="match status" value="1"/>
</dbReference>
<dbReference type="InterPro" id="IPR005477">
    <property type="entry name" value="Dxylulose-5-P_synthase"/>
</dbReference>
<dbReference type="CDD" id="cd02007">
    <property type="entry name" value="TPP_DXS"/>
    <property type="match status" value="1"/>
</dbReference>
<dbReference type="InterPro" id="IPR049557">
    <property type="entry name" value="Transketolase_CS"/>
</dbReference>
<evidence type="ECO:0000256" key="10">
    <source>
        <dbReference type="HAMAP-Rule" id="MF_00315"/>
    </source>
</evidence>
<dbReference type="CDD" id="cd07033">
    <property type="entry name" value="TPP_PYR_DXS_TK_like"/>
    <property type="match status" value="1"/>
</dbReference>
<reference evidence="12" key="2">
    <citation type="submission" date="2021-04" db="EMBL/GenBank/DDBJ databases">
        <authorList>
            <person name="Gilroy R."/>
        </authorList>
    </citation>
    <scope>NUCLEOTIDE SEQUENCE</scope>
    <source>
        <strain evidence="12">ChiBcec8-13705</strain>
    </source>
</reference>
<feature type="binding site" evidence="10">
    <location>
        <position position="175"/>
    </location>
    <ligand>
        <name>thiamine diphosphate</name>
        <dbReference type="ChEBI" id="CHEBI:58937"/>
    </ligand>
</feature>
<feature type="domain" description="Transketolase-like pyrimidine-binding" evidence="11">
    <location>
        <begin position="316"/>
        <end position="480"/>
    </location>
</feature>
<dbReference type="Proteomes" id="UP000886803">
    <property type="component" value="Unassembled WGS sequence"/>
</dbReference>
<evidence type="ECO:0000256" key="6">
    <source>
        <dbReference type="ARBA" id="ARBA00022842"/>
    </source>
</evidence>
<dbReference type="Pfam" id="PF02779">
    <property type="entry name" value="Transket_pyr"/>
    <property type="match status" value="1"/>
</dbReference>
<dbReference type="GO" id="GO:0030976">
    <property type="term" value="F:thiamine pyrophosphate binding"/>
    <property type="evidence" value="ECO:0007669"/>
    <property type="project" value="UniProtKB-UniRule"/>
</dbReference>
<dbReference type="PANTHER" id="PTHR43322:SF5">
    <property type="entry name" value="1-DEOXY-D-XYLULOSE-5-PHOSPHATE SYNTHASE, CHLOROPLASTIC"/>
    <property type="match status" value="1"/>
</dbReference>
<dbReference type="Gene3D" id="3.40.50.920">
    <property type="match status" value="1"/>
</dbReference>
<keyword evidence="5 10" id="KW-0479">Metal-binding</keyword>
<dbReference type="NCBIfam" id="NF003933">
    <property type="entry name" value="PRK05444.2-2"/>
    <property type="match status" value="1"/>
</dbReference>
<dbReference type="InterPro" id="IPR033248">
    <property type="entry name" value="Transketolase_C"/>
</dbReference>
<evidence type="ECO:0000256" key="1">
    <source>
        <dbReference type="ARBA" id="ARBA00004980"/>
    </source>
</evidence>
<dbReference type="GO" id="GO:0008661">
    <property type="term" value="F:1-deoxy-D-xylulose-5-phosphate synthase activity"/>
    <property type="evidence" value="ECO:0007669"/>
    <property type="project" value="UniProtKB-UniRule"/>
</dbReference>
<evidence type="ECO:0000256" key="4">
    <source>
        <dbReference type="ARBA" id="ARBA00022679"/>
    </source>
</evidence>
<feature type="binding site" evidence="10">
    <location>
        <position position="147"/>
    </location>
    <ligand>
        <name>Mg(2+)</name>
        <dbReference type="ChEBI" id="CHEBI:18420"/>
    </ligand>
</feature>
<dbReference type="EC" id="2.2.1.7" evidence="10"/>
<sequence length="627" mass="68616">MAYPLLDQIRQPGDVKRLPLQDLPALCGDIRQFLIESVSATGGHLSSNLGVVELTVALHRALDLPQDKILFDVGHQCYTHKLLTGRRAGFAELRRKDGISGFPCPQESVCDTFISGHGSTALSTAIGVARAKRIKGEPGKVVAIIGDGAFTGGMVYEGMNNIGMLNNLIVVLNDNKMSISKNVGEMANYLTKLRTDPKYFHAKARMETLLDGIPVIGGGVVRTLQKGKQLIRRGIYHSTMFEEMGFQYIGPVDGHDVLELTRLFVNLHEQFAPVFLHIVTQKGKGLKPAEENPGEFHSVSAFNLDHLTDPELSPKDSFSTCFGTELARLGTEEPRLCAITAAMKYGTGLNFFKKAHPDRFFDVGMAEEHAVTFAAGLASQGLLPVVAIYSTFFQRAYDQMIHDVWLMRLNVLFAVDRAGLVPGDGETHQGVYDPGYFSQIGIPTYSPANYAELVYWLDLLVKEKRGPRAIRYARGEETPALAALGCSGRLYDPILTHDGAKVALVSYGAESEETLAAADLLKQQGVLADVWKLVQIFPLPDNLCEELGTYSTILFAEEAVRTGAIGQQLGFALQQRGWKGRYLLHAVDNTHLLHANVPELRRDQRLDAQALVASVQAALDNGKAGTQ</sequence>
<keyword evidence="8 10" id="KW-0786">Thiamine pyrophosphate</keyword>
<feature type="binding site" evidence="10">
    <location>
        <position position="367"/>
    </location>
    <ligand>
        <name>thiamine diphosphate</name>
        <dbReference type="ChEBI" id="CHEBI:58937"/>
    </ligand>
</feature>
<feature type="binding site" evidence="10">
    <location>
        <position position="75"/>
    </location>
    <ligand>
        <name>thiamine diphosphate</name>
        <dbReference type="ChEBI" id="CHEBI:58937"/>
    </ligand>
</feature>
<feature type="binding site" evidence="10">
    <location>
        <position position="175"/>
    </location>
    <ligand>
        <name>Mg(2+)</name>
        <dbReference type="ChEBI" id="CHEBI:18420"/>
    </ligand>
</feature>
<evidence type="ECO:0000256" key="8">
    <source>
        <dbReference type="ARBA" id="ARBA00023052"/>
    </source>
</evidence>
<comment type="similarity">
    <text evidence="2 10">Belongs to the transketolase family. DXPS subfamily.</text>
</comment>
<feature type="binding site" evidence="10">
    <location>
        <begin position="148"/>
        <end position="149"/>
    </location>
    <ligand>
        <name>thiamine diphosphate</name>
        <dbReference type="ChEBI" id="CHEBI:58937"/>
    </ligand>
</feature>
<keyword evidence="9 10" id="KW-0414">Isoprene biosynthesis</keyword>
<name>A0A9D2M4J2_9FIRM</name>
<evidence type="ECO:0000313" key="13">
    <source>
        <dbReference type="Proteomes" id="UP000886803"/>
    </source>
</evidence>
<dbReference type="Pfam" id="PF13292">
    <property type="entry name" value="DXP_synthase_N"/>
    <property type="match status" value="1"/>
</dbReference>
<evidence type="ECO:0000256" key="2">
    <source>
        <dbReference type="ARBA" id="ARBA00011081"/>
    </source>
</evidence>
<evidence type="ECO:0000259" key="11">
    <source>
        <dbReference type="SMART" id="SM00861"/>
    </source>
</evidence>
<reference evidence="12" key="1">
    <citation type="journal article" date="2021" name="PeerJ">
        <title>Extensive microbial diversity within the chicken gut microbiome revealed by metagenomics and culture.</title>
        <authorList>
            <person name="Gilroy R."/>
            <person name="Ravi A."/>
            <person name="Getino M."/>
            <person name="Pursley I."/>
            <person name="Horton D.L."/>
            <person name="Alikhan N.F."/>
            <person name="Baker D."/>
            <person name="Gharbi K."/>
            <person name="Hall N."/>
            <person name="Watson M."/>
            <person name="Adriaenssens E.M."/>
            <person name="Foster-Nyarko E."/>
            <person name="Jarju S."/>
            <person name="Secka A."/>
            <person name="Antonio M."/>
            <person name="Oren A."/>
            <person name="Chaudhuri R.R."/>
            <person name="La Ragione R."/>
            <person name="Hildebrand F."/>
            <person name="Pallen M.J."/>
        </authorList>
    </citation>
    <scope>NUCLEOTIDE SEQUENCE</scope>
    <source>
        <strain evidence="12">ChiBcec8-13705</strain>
    </source>
</reference>
<keyword evidence="7 10" id="KW-0784">Thiamine biosynthesis</keyword>
<dbReference type="Gene3D" id="3.40.50.970">
    <property type="match status" value="2"/>
</dbReference>
<dbReference type="SUPFAM" id="SSF52922">
    <property type="entry name" value="TK C-terminal domain-like"/>
    <property type="match status" value="1"/>
</dbReference>
<dbReference type="GO" id="GO:0019288">
    <property type="term" value="P:isopentenyl diphosphate biosynthetic process, methylerythritol 4-phosphate pathway"/>
    <property type="evidence" value="ECO:0007669"/>
    <property type="project" value="TreeGrafter"/>
</dbReference>
<dbReference type="SUPFAM" id="SSF52518">
    <property type="entry name" value="Thiamin diphosphate-binding fold (THDP-binding)"/>
    <property type="match status" value="1"/>
</dbReference>
<dbReference type="PANTHER" id="PTHR43322">
    <property type="entry name" value="1-D-DEOXYXYLULOSE 5-PHOSPHATE SYNTHASE-RELATED"/>
    <property type="match status" value="1"/>
</dbReference>
<evidence type="ECO:0000256" key="3">
    <source>
        <dbReference type="ARBA" id="ARBA00011738"/>
    </source>
</evidence>
<comment type="catalytic activity">
    <reaction evidence="10">
        <text>D-glyceraldehyde 3-phosphate + pyruvate + H(+) = 1-deoxy-D-xylulose 5-phosphate + CO2</text>
        <dbReference type="Rhea" id="RHEA:12605"/>
        <dbReference type="ChEBI" id="CHEBI:15361"/>
        <dbReference type="ChEBI" id="CHEBI:15378"/>
        <dbReference type="ChEBI" id="CHEBI:16526"/>
        <dbReference type="ChEBI" id="CHEBI:57792"/>
        <dbReference type="ChEBI" id="CHEBI:59776"/>
        <dbReference type="EC" id="2.2.1.7"/>
    </reaction>
</comment>
<comment type="cofactor">
    <cofactor evidence="10">
        <name>thiamine diphosphate</name>
        <dbReference type="ChEBI" id="CHEBI:58937"/>
    </cofactor>
    <text evidence="10">Binds 1 thiamine pyrophosphate per subunit.</text>
</comment>
<dbReference type="HAMAP" id="MF_00315">
    <property type="entry name" value="DXP_synth"/>
    <property type="match status" value="1"/>
</dbReference>
<organism evidence="12 13">
    <name type="scientific">Candidatus Gemmiger avicola</name>
    <dbReference type="NCBI Taxonomy" id="2838605"/>
    <lineage>
        <taxon>Bacteria</taxon>
        <taxon>Bacillati</taxon>
        <taxon>Bacillota</taxon>
        <taxon>Clostridia</taxon>
        <taxon>Eubacteriales</taxon>
        <taxon>Gemmiger</taxon>
    </lineage>
</organism>
<comment type="caution">
    <text evidence="12">The sequence shown here is derived from an EMBL/GenBank/DDBJ whole genome shotgun (WGS) entry which is preliminary data.</text>
</comment>
<dbReference type="GO" id="GO:0016114">
    <property type="term" value="P:terpenoid biosynthetic process"/>
    <property type="evidence" value="ECO:0007669"/>
    <property type="project" value="UniProtKB-UniRule"/>
</dbReference>
<comment type="cofactor">
    <cofactor evidence="10">
        <name>Mg(2+)</name>
        <dbReference type="ChEBI" id="CHEBI:18420"/>
    </cofactor>
    <text evidence="10">Binds 1 Mg(2+) ion per subunit.</text>
</comment>
<comment type="caution">
    <text evidence="10">Lacks conserved residue(s) required for the propagation of feature annotation.</text>
</comment>
<evidence type="ECO:0000256" key="9">
    <source>
        <dbReference type="ARBA" id="ARBA00023229"/>
    </source>
</evidence>
<dbReference type="EMBL" id="DWYG01000026">
    <property type="protein sequence ID" value="HJB41321.1"/>
    <property type="molecule type" value="Genomic_DNA"/>
</dbReference>
<gene>
    <name evidence="10 12" type="primary">dxs</name>
    <name evidence="12" type="ORF">H9945_02365</name>
</gene>
<dbReference type="AlphaFoldDB" id="A0A9D2M4J2"/>
<dbReference type="NCBIfam" id="TIGR00204">
    <property type="entry name" value="dxs"/>
    <property type="match status" value="1"/>
</dbReference>
<keyword evidence="6 10" id="KW-0460">Magnesium</keyword>
<evidence type="ECO:0000256" key="5">
    <source>
        <dbReference type="ARBA" id="ARBA00022723"/>
    </source>
</evidence>
<comment type="pathway">
    <text evidence="1 10">Metabolic intermediate biosynthesis; 1-deoxy-D-xylulose 5-phosphate biosynthesis; 1-deoxy-D-xylulose 5-phosphate from D-glyceraldehyde 3-phosphate and pyruvate: step 1/1.</text>
</comment>
<dbReference type="PROSITE" id="PS00802">
    <property type="entry name" value="TRANSKETOLASE_2"/>
    <property type="match status" value="1"/>
</dbReference>
<protein>
    <recommendedName>
        <fullName evidence="10">1-deoxy-D-xylulose-5-phosphate synthase</fullName>
        <ecNumber evidence="10">2.2.1.7</ecNumber>
    </recommendedName>
    <alternativeName>
        <fullName evidence="10">1-deoxyxylulose-5-phosphate synthase</fullName>
        <shortName evidence="10">DXP synthase</shortName>
        <shortName evidence="10">DXPS</shortName>
    </alternativeName>
</protein>
<keyword evidence="4 10" id="KW-0808">Transferase</keyword>
<dbReference type="GO" id="GO:0009228">
    <property type="term" value="P:thiamine biosynthetic process"/>
    <property type="evidence" value="ECO:0007669"/>
    <property type="project" value="UniProtKB-UniRule"/>
</dbReference>
<dbReference type="GO" id="GO:0000287">
    <property type="term" value="F:magnesium ion binding"/>
    <property type="evidence" value="ECO:0007669"/>
    <property type="project" value="UniProtKB-UniRule"/>
</dbReference>
<dbReference type="InterPro" id="IPR005475">
    <property type="entry name" value="Transketolase-like_Pyr-bd"/>
</dbReference>
<evidence type="ECO:0000256" key="7">
    <source>
        <dbReference type="ARBA" id="ARBA00022977"/>
    </source>
</evidence>
<dbReference type="SMART" id="SM00861">
    <property type="entry name" value="Transket_pyr"/>
    <property type="match status" value="1"/>
</dbReference>
<dbReference type="Pfam" id="PF02780">
    <property type="entry name" value="Transketolase_C"/>
    <property type="match status" value="1"/>
</dbReference>
<proteinExistence type="inferred from homology"/>
<comment type="function">
    <text evidence="10">Catalyzes the acyloin condensation reaction between C atoms 2 and 3 of pyruvate and glyceraldehyde 3-phosphate to yield 1-deoxy-D-xylulose-5-phosphate (DXP).</text>
</comment>
<comment type="subunit">
    <text evidence="3 10">Homodimer.</text>
</comment>